<name>A0A086K516_TOXGO</name>
<reference evidence="1 2" key="1">
    <citation type="submission" date="2014-07" db="EMBL/GenBank/DDBJ databases">
        <authorList>
            <person name="Sibley D."/>
            <person name="Venepally P."/>
            <person name="Karamycheva S."/>
            <person name="Hadjithomas M."/>
            <person name="Khan A."/>
            <person name="Brunk B."/>
            <person name="Roos D."/>
            <person name="Caler E."/>
            <person name="Lorenzi H."/>
        </authorList>
    </citation>
    <scope>NUCLEOTIDE SEQUENCE [LARGE SCALE GENOMIC DNA]</scope>
    <source>
        <strain evidence="1 2">FOU</strain>
    </source>
</reference>
<organism evidence="1 2">
    <name type="scientific">Toxoplasma gondii FOU</name>
    <dbReference type="NCBI Taxonomy" id="943167"/>
    <lineage>
        <taxon>Eukaryota</taxon>
        <taxon>Sar</taxon>
        <taxon>Alveolata</taxon>
        <taxon>Apicomplexa</taxon>
        <taxon>Conoidasida</taxon>
        <taxon>Coccidia</taxon>
        <taxon>Eucoccidiorida</taxon>
        <taxon>Eimeriorina</taxon>
        <taxon>Sarcocystidae</taxon>
        <taxon>Toxoplasma</taxon>
    </lineage>
</organism>
<dbReference type="Proteomes" id="UP000028838">
    <property type="component" value="Unassembled WGS sequence"/>
</dbReference>
<evidence type="ECO:0000313" key="2">
    <source>
        <dbReference type="Proteomes" id="UP000028838"/>
    </source>
</evidence>
<dbReference type="EMBL" id="AEYH02002406">
    <property type="protein sequence ID" value="KFG39484.1"/>
    <property type="molecule type" value="Genomic_DNA"/>
</dbReference>
<protein>
    <submittedName>
        <fullName evidence="1">Uncharacterized protein</fullName>
    </submittedName>
</protein>
<gene>
    <name evidence="1" type="ORF">TGFOU_204010</name>
</gene>
<accession>A0A086K516</accession>
<comment type="caution">
    <text evidence="1">The sequence shown here is derived from an EMBL/GenBank/DDBJ whole genome shotgun (WGS) entry which is preliminary data.</text>
</comment>
<sequence length="220" mass="24771">MGLPTNAEQVTGKTRRTMLPQNEFRQVGGGLTDSGIFLKDGTRPGRRLRMLHVWNDPTILRNKYTLGDVAPSNQKLQTILQRTEVTTMASTKGDIIFLITENEEGSRLMPTLRSSPFRLFLLSQWKTNGYRHGAENSPVFVSTTYVELPSFLSSEVSEDYQNMPYLICTPATTMCTEKAPIFSVRTFCCNAACLTQLLEAGCRNMKGLLAFHYHSRCRFG</sequence>
<dbReference type="OrthoDB" id="10451315at2759"/>
<dbReference type="AlphaFoldDB" id="A0A086K516"/>
<dbReference type="VEuPathDB" id="ToxoDB:TGFOU_204010"/>
<proteinExistence type="predicted"/>
<evidence type="ECO:0000313" key="1">
    <source>
        <dbReference type="EMBL" id="KFG39484.1"/>
    </source>
</evidence>